<gene>
    <name evidence="3" type="ORF">QEZ52_09285</name>
</gene>
<sequence>MKRMTHVLWISAIMIGGLAAPSLADNSSQSAQVAQQAGSNALSTLTGSRKSGSGHQCSGR</sequence>
<feature type="signal peptide" evidence="2">
    <location>
        <begin position="1"/>
        <end position="24"/>
    </location>
</feature>
<feature type="compositionally biased region" description="Polar residues" evidence="1">
    <location>
        <begin position="42"/>
        <end position="60"/>
    </location>
</feature>
<reference evidence="3 4" key="1">
    <citation type="submission" date="2023-04" db="EMBL/GenBank/DDBJ databases">
        <title>Complete genome sequence of Alisedimentitalea scapharcae.</title>
        <authorList>
            <person name="Rong J.-C."/>
            <person name="Yi M.-L."/>
            <person name="Zhao Q."/>
        </authorList>
    </citation>
    <scope>NUCLEOTIDE SEQUENCE [LARGE SCALE GENOMIC DNA]</scope>
    <source>
        <strain evidence="3 4">KCTC 42119</strain>
    </source>
</reference>
<keyword evidence="4" id="KW-1185">Reference proteome</keyword>
<dbReference type="EMBL" id="CP123584">
    <property type="protein sequence ID" value="WZK90721.1"/>
    <property type="molecule type" value="Genomic_DNA"/>
</dbReference>
<keyword evidence="2" id="KW-0732">Signal</keyword>
<name>A0ABZ2XX92_9RHOB</name>
<evidence type="ECO:0000256" key="1">
    <source>
        <dbReference type="SAM" id="MobiDB-lite"/>
    </source>
</evidence>
<proteinExistence type="predicted"/>
<dbReference type="RefSeq" id="WP_406649735.1">
    <property type="nucleotide sequence ID" value="NZ_CP123584.1"/>
</dbReference>
<dbReference type="Proteomes" id="UP001623232">
    <property type="component" value="Chromosome"/>
</dbReference>
<evidence type="ECO:0000256" key="2">
    <source>
        <dbReference type="SAM" id="SignalP"/>
    </source>
</evidence>
<evidence type="ECO:0000313" key="3">
    <source>
        <dbReference type="EMBL" id="WZK90721.1"/>
    </source>
</evidence>
<feature type="chain" id="PRO_5045820980" evidence="2">
    <location>
        <begin position="25"/>
        <end position="60"/>
    </location>
</feature>
<accession>A0ABZ2XX92</accession>
<feature type="region of interest" description="Disordered" evidence="1">
    <location>
        <begin position="40"/>
        <end position="60"/>
    </location>
</feature>
<evidence type="ECO:0000313" key="4">
    <source>
        <dbReference type="Proteomes" id="UP001623232"/>
    </source>
</evidence>
<organism evidence="3 4">
    <name type="scientific">Aliisedimentitalea scapharcae</name>
    <dbReference type="NCBI Taxonomy" id="1524259"/>
    <lineage>
        <taxon>Bacteria</taxon>
        <taxon>Pseudomonadati</taxon>
        <taxon>Pseudomonadota</taxon>
        <taxon>Alphaproteobacteria</taxon>
        <taxon>Rhodobacterales</taxon>
        <taxon>Roseobacteraceae</taxon>
        <taxon>Aliisedimentitalea</taxon>
    </lineage>
</organism>
<protein>
    <submittedName>
        <fullName evidence="3">Uncharacterized protein</fullName>
    </submittedName>
</protein>